<comment type="caution">
    <text evidence="2">The sequence shown here is derived from an EMBL/GenBank/DDBJ whole genome shotgun (WGS) entry which is preliminary data.</text>
</comment>
<feature type="compositionally biased region" description="Polar residues" evidence="1">
    <location>
        <begin position="616"/>
        <end position="626"/>
    </location>
</feature>
<feature type="compositionally biased region" description="Polar residues" evidence="1">
    <location>
        <begin position="635"/>
        <end position="644"/>
    </location>
</feature>
<protein>
    <submittedName>
        <fullName evidence="2">Protein kinase domain-containing protein</fullName>
    </submittedName>
</protein>
<accession>A0A1J9QQW1</accession>
<evidence type="ECO:0000313" key="3">
    <source>
        <dbReference type="Proteomes" id="UP000183809"/>
    </source>
</evidence>
<feature type="compositionally biased region" description="Polar residues" evidence="1">
    <location>
        <begin position="152"/>
        <end position="163"/>
    </location>
</feature>
<feature type="region of interest" description="Disordered" evidence="1">
    <location>
        <begin position="233"/>
        <end position="349"/>
    </location>
</feature>
<feature type="region of interest" description="Disordered" evidence="1">
    <location>
        <begin position="587"/>
        <end position="647"/>
    </location>
</feature>
<keyword evidence="3" id="KW-1185">Reference proteome</keyword>
<dbReference type="GO" id="GO:0016301">
    <property type="term" value="F:kinase activity"/>
    <property type="evidence" value="ECO:0007669"/>
    <property type="project" value="UniProtKB-KW"/>
</dbReference>
<keyword evidence="2" id="KW-0808">Transferase</keyword>
<dbReference type="AlphaFoldDB" id="A0A1J9QQW1"/>
<feature type="region of interest" description="Disordered" evidence="1">
    <location>
        <begin position="138"/>
        <end position="189"/>
    </location>
</feature>
<keyword evidence="2" id="KW-0418">Kinase</keyword>
<gene>
    <name evidence="2" type="ORF">BKCO1_6100053</name>
</gene>
<dbReference type="EMBL" id="MNUE01000061">
    <property type="protein sequence ID" value="OJD30402.1"/>
    <property type="molecule type" value="Genomic_DNA"/>
</dbReference>
<dbReference type="PANTHER" id="PTHR38166:SF1">
    <property type="entry name" value="C2H2-TYPE DOMAIN-CONTAINING PROTEIN"/>
    <property type="match status" value="1"/>
</dbReference>
<feature type="compositionally biased region" description="Polar residues" evidence="1">
    <location>
        <begin position="292"/>
        <end position="308"/>
    </location>
</feature>
<dbReference type="Proteomes" id="UP000183809">
    <property type="component" value="Unassembled WGS sequence"/>
</dbReference>
<reference evidence="2 3" key="1">
    <citation type="submission" date="2016-10" db="EMBL/GenBank/DDBJ databases">
        <title>Proteomics and genomics reveal pathogen-plant mechanisms compatible with a hemibiotrophic lifestyle of Diplodia corticola.</title>
        <authorList>
            <person name="Fernandes I."/>
            <person name="De Jonge R."/>
            <person name="Van De Peer Y."/>
            <person name="Devreese B."/>
            <person name="Alves A."/>
            <person name="Esteves A.C."/>
        </authorList>
    </citation>
    <scope>NUCLEOTIDE SEQUENCE [LARGE SCALE GENOMIC DNA]</scope>
    <source>
        <strain evidence="2 3">CBS 112549</strain>
    </source>
</reference>
<feature type="compositionally biased region" description="Low complexity" evidence="1">
    <location>
        <begin position="233"/>
        <end position="246"/>
    </location>
</feature>
<organism evidence="2 3">
    <name type="scientific">Diplodia corticola</name>
    <dbReference type="NCBI Taxonomy" id="236234"/>
    <lineage>
        <taxon>Eukaryota</taxon>
        <taxon>Fungi</taxon>
        <taxon>Dikarya</taxon>
        <taxon>Ascomycota</taxon>
        <taxon>Pezizomycotina</taxon>
        <taxon>Dothideomycetes</taxon>
        <taxon>Dothideomycetes incertae sedis</taxon>
        <taxon>Botryosphaeriales</taxon>
        <taxon>Botryosphaeriaceae</taxon>
        <taxon>Diplodia</taxon>
    </lineage>
</organism>
<dbReference type="OrthoDB" id="4161727at2759"/>
<dbReference type="PANTHER" id="PTHR38166">
    <property type="entry name" value="C2H2-TYPE DOMAIN-CONTAINING PROTEIN-RELATED"/>
    <property type="match status" value="1"/>
</dbReference>
<dbReference type="RefSeq" id="XP_020126662.1">
    <property type="nucleotide sequence ID" value="XM_020278022.1"/>
</dbReference>
<name>A0A1J9QQW1_9PEZI</name>
<dbReference type="GeneID" id="31018283"/>
<evidence type="ECO:0000313" key="2">
    <source>
        <dbReference type="EMBL" id="OJD30402.1"/>
    </source>
</evidence>
<sequence length="753" mass="83222">MLQRTASFHDEKTEEENAQIWNAPVLQKRSTADDISFDDQHPLLDVEYFDHDVDTCLISSTDRFHSPFLCEWVDIASIGSGLEATRLGPPKSVMEDTGDMKPWLDGIYTPGFNSGSTARKASLFDNSVIKITDLCRAKSSPKDGSSVELAPTLSTSRENPTSTLRDHSAFLPTNPGSLKLDPEPRPSKQLFVSDKSLSQAKEADDADNEVKGHVFDKLVQRAYHLLGYSPSDVSETISVSSSSSPKECAEESSDRSIASHGHGTRAEELYSRPVDAGSSSQGKSNAKRTETGARTSDSTVGSPLSNSAETRKRDSPGDEPNGDDGRNGNKRRRGPKSCNGSRRGPSFDTISRLKEHLYRVHMGSAEGDSICPRCRQTFESALDLVRHLARADRCVEAVVPRQEYGLGQDQVDRLRSRDRGVDPEDKWRHIYRICHRLPDDAETPSPCKFFEARLSHCADVIGRLRSGISGRPGSRGYDWYQRQHLPGLIQEQLEREPDIRDFVERFGERLPAIIRDCQNNLHRRFIGPRRSVDATDNVQSTIRQQNSDVKGLASHQHPATLPVAFEAAPNTDDGMTSSKVRQVHALSVQGSDRDSDSAYGSSVFGPLQSELPYEQGHSNSKPTSSHDMSHPESFARQQQPSQSCHDLPEISVDDSVQESNVQIRRQASAADHVGSLQLSDYSQSPFSLGQSFLPQNGNPESNTGGVTWQDDLDWSLFEDSAPGTKPSFDYPMLCEAEVTDSLDPDFDFEGDAN</sequence>
<evidence type="ECO:0000256" key="1">
    <source>
        <dbReference type="SAM" id="MobiDB-lite"/>
    </source>
</evidence>
<proteinExistence type="predicted"/>